<dbReference type="PROSITE" id="PS51340">
    <property type="entry name" value="MOSC"/>
    <property type="match status" value="1"/>
</dbReference>
<accession>A0A542ZKQ3</accession>
<evidence type="ECO:0000313" key="3">
    <source>
        <dbReference type="EMBL" id="TQL60933.1"/>
    </source>
</evidence>
<dbReference type="Gene3D" id="2.40.33.20">
    <property type="entry name" value="PK beta-barrel domain-like"/>
    <property type="match status" value="1"/>
</dbReference>
<protein>
    <recommendedName>
        <fullName evidence="2">MOSC domain-containing protein</fullName>
    </recommendedName>
</protein>
<evidence type="ECO:0000259" key="2">
    <source>
        <dbReference type="PROSITE" id="PS51340"/>
    </source>
</evidence>
<dbReference type="Pfam" id="PF03476">
    <property type="entry name" value="MOSC_N"/>
    <property type="match status" value="1"/>
</dbReference>
<dbReference type="SUPFAM" id="SSF50800">
    <property type="entry name" value="PK beta-barrel domain-like"/>
    <property type="match status" value="1"/>
</dbReference>
<organism evidence="3 4">
    <name type="scientific">Oryzihumus leptocrescens</name>
    <dbReference type="NCBI Taxonomy" id="297536"/>
    <lineage>
        <taxon>Bacteria</taxon>
        <taxon>Bacillati</taxon>
        <taxon>Actinomycetota</taxon>
        <taxon>Actinomycetes</taxon>
        <taxon>Micrococcales</taxon>
        <taxon>Intrasporangiaceae</taxon>
        <taxon>Oryzihumus</taxon>
    </lineage>
</organism>
<keyword evidence="4" id="KW-1185">Reference proteome</keyword>
<dbReference type="InterPro" id="IPR011037">
    <property type="entry name" value="Pyrv_Knase-like_insert_dom_sf"/>
</dbReference>
<dbReference type="InterPro" id="IPR005302">
    <property type="entry name" value="MoCF_Sase_C"/>
</dbReference>
<dbReference type="PANTHER" id="PTHR36930">
    <property type="entry name" value="METAL-SULFUR CLUSTER BIOSYNTHESIS PROTEINS YUAD-RELATED"/>
    <property type="match status" value="1"/>
</dbReference>
<dbReference type="Proteomes" id="UP000319514">
    <property type="component" value="Unassembled WGS sequence"/>
</dbReference>
<dbReference type="Pfam" id="PF03473">
    <property type="entry name" value="MOSC"/>
    <property type="match status" value="1"/>
</dbReference>
<dbReference type="OrthoDB" id="9793178at2"/>
<dbReference type="InterPro" id="IPR052716">
    <property type="entry name" value="MOSC_domain"/>
</dbReference>
<feature type="region of interest" description="Disordered" evidence="1">
    <location>
        <begin position="246"/>
        <end position="269"/>
    </location>
</feature>
<reference evidence="3 4" key="1">
    <citation type="submission" date="2019-06" db="EMBL/GenBank/DDBJ databases">
        <title>Sequencing the genomes of 1000 actinobacteria strains.</title>
        <authorList>
            <person name="Klenk H.-P."/>
        </authorList>
    </citation>
    <scope>NUCLEOTIDE SEQUENCE [LARGE SCALE GENOMIC DNA]</scope>
    <source>
        <strain evidence="3 4">DSM 18082</strain>
    </source>
</reference>
<comment type="caution">
    <text evidence="3">The sequence shown here is derived from an EMBL/GenBank/DDBJ whole genome shotgun (WGS) entry which is preliminary data.</text>
</comment>
<dbReference type="EMBL" id="VFOQ01000001">
    <property type="protein sequence ID" value="TQL60933.1"/>
    <property type="molecule type" value="Genomic_DNA"/>
</dbReference>
<proteinExistence type="predicted"/>
<dbReference type="RefSeq" id="WP_141788771.1">
    <property type="nucleotide sequence ID" value="NZ_BAAAKX010000007.1"/>
</dbReference>
<dbReference type="GO" id="GO:0030170">
    <property type="term" value="F:pyridoxal phosphate binding"/>
    <property type="evidence" value="ECO:0007669"/>
    <property type="project" value="InterPro"/>
</dbReference>
<feature type="domain" description="MOSC" evidence="2">
    <location>
        <begin position="108"/>
        <end position="250"/>
    </location>
</feature>
<gene>
    <name evidence="3" type="ORF">FB474_2333</name>
</gene>
<sequence>MEVVGLWRYPVKSLQGEPLDAASLEADGVAGDRRWGLRDQRTGRILTARRRPELLGASASYDGDEPVITLPDGATVVGPGTRADRQLSEWLGSPVSLVSSLGARAGRAEYFEDATDDTSQAVEWTMPADRYVDAAPILVLTTASLRTAAAHYPRGSWDPRRFRANILVGLDGEGWVEDSWVGHPIRMGGVTVVPTQPCVRCTMVTRSQPGLDADVEIFRTLARHHRGLFGVWSEVVGPGRLAVGDRGSRLAPAPQRTRALRGSGAGSAG</sequence>
<name>A0A542ZKQ3_9MICO</name>
<dbReference type="GO" id="GO:0003824">
    <property type="term" value="F:catalytic activity"/>
    <property type="evidence" value="ECO:0007669"/>
    <property type="project" value="InterPro"/>
</dbReference>
<dbReference type="AlphaFoldDB" id="A0A542ZKQ3"/>
<dbReference type="PANTHER" id="PTHR36930:SF1">
    <property type="entry name" value="MOSC DOMAIN-CONTAINING PROTEIN"/>
    <property type="match status" value="1"/>
</dbReference>
<evidence type="ECO:0000313" key="4">
    <source>
        <dbReference type="Proteomes" id="UP000319514"/>
    </source>
</evidence>
<dbReference type="InterPro" id="IPR005303">
    <property type="entry name" value="MOCOS_middle"/>
</dbReference>
<dbReference type="GO" id="GO:0030151">
    <property type="term" value="F:molybdenum ion binding"/>
    <property type="evidence" value="ECO:0007669"/>
    <property type="project" value="InterPro"/>
</dbReference>
<evidence type="ECO:0000256" key="1">
    <source>
        <dbReference type="SAM" id="MobiDB-lite"/>
    </source>
</evidence>